<protein>
    <submittedName>
        <fullName evidence="1">Uncharacterized protein</fullName>
    </submittedName>
</protein>
<keyword evidence="2" id="KW-1185">Reference proteome</keyword>
<accession>A0ACB8D7E1</accession>
<dbReference type="Proteomes" id="UP000821865">
    <property type="component" value="Chromosome 3"/>
</dbReference>
<name>A0ACB8D7E1_DERSI</name>
<organism evidence="1 2">
    <name type="scientific">Dermacentor silvarum</name>
    <name type="common">Tick</name>
    <dbReference type="NCBI Taxonomy" id="543639"/>
    <lineage>
        <taxon>Eukaryota</taxon>
        <taxon>Metazoa</taxon>
        <taxon>Ecdysozoa</taxon>
        <taxon>Arthropoda</taxon>
        <taxon>Chelicerata</taxon>
        <taxon>Arachnida</taxon>
        <taxon>Acari</taxon>
        <taxon>Parasitiformes</taxon>
        <taxon>Ixodida</taxon>
        <taxon>Ixodoidea</taxon>
        <taxon>Ixodidae</taxon>
        <taxon>Rhipicephalinae</taxon>
        <taxon>Dermacentor</taxon>
    </lineage>
</organism>
<evidence type="ECO:0000313" key="1">
    <source>
        <dbReference type="EMBL" id="KAH7960435.1"/>
    </source>
</evidence>
<proteinExistence type="predicted"/>
<sequence length="405" mass="44773">MASCRAHATAVESSKRRPRIDRRVTTVSDPDATGCVCAGRAGVASRWSHVQHAARDRSALDTPRSLTAGALQTEPQQRTARLFDRKVHGQSDFPAGRRRRRRRKMGCGPSCSVTVWHPESSANDRAAGGRSPRAVRVWPVRPAARVGPDASGYRSSQGLAQDSCCHADDTAARPDSAYEASSVAFELPDKTALEDEQAIRNLPLTELFVDSHFPPAESSLFTHRRPVPGRITWLRPHEMVSEPQLLVNGVSRNDIVQGALGDCWFLSSCAAVAQRPDLMHRVVPQEQQLYGSDYKGAVRFNLWRFGRWVVVYVDDLLPTSEDRLIYSRCSDPREFWVALLEKAYAKLHGSYEALEGGQAMDAMVDLTSGLAERYDLQDAPENLFGFLLKASEHGAFITCSRKASG</sequence>
<evidence type="ECO:0000313" key="2">
    <source>
        <dbReference type="Proteomes" id="UP000821865"/>
    </source>
</evidence>
<gene>
    <name evidence="1" type="ORF">HPB49_019550</name>
</gene>
<comment type="caution">
    <text evidence="1">The sequence shown here is derived from an EMBL/GenBank/DDBJ whole genome shotgun (WGS) entry which is preliminary data.</text>
</comment>
<reference evidence="1" key="1">
    <citation type="submission" date="2020-05" db="EMBL/GenBank/DDBJ databases">
        <title>Large-scale comparative analyses of tick genomes elucidate their genetic diversity and vector capacities.</title>
        <authorList>
            <person name="Jia N."/>
            <person name="Wang J."/>
            <person name="Shi W."/>
            <person name="Du L."/>
            <person name="Sun Y."/>
            <person name="Zhan W."/>
            <person name="Jiang J."/>
            <person name="Wang Q."/>
            <person name="Zhang B."/>
            <person name="Ji P."/>
            <person name="Sakyi L.B."/>
            <person name="Cui X."/>
            <person name="Yuan T."/>
            <person name="Jiang B."/>
            <person name="Yang W."/>
            <person name="Lam T.T.-Y."/>
            <person name="Chang Q."/>
            <person name="Ding S."/>
            <person name="Wang X."/>
            <person name="Zhu J."/>
            <person name="Ruan X."/>
            <person name="Zhao L."/>
            <person name="Wei J."/>
            <person name="Que T."/>
            <person name="Du C."/>
            <person name="Cheng J."/>
            <person name="Dai P."/>
            <person name="Han X."/>
            <person name="Huang E."/>
            <person name="Gao Y."/>
            <person name="Liu J."/>
            <person name="Shao H."/>
            <person name="Ye R."/>
            <person name="Li L."/>
            <person name="Wei W."/>
            <person name="Wang X."/>
            <person name="Wang C."/>
            <person name="Yang T."/>
            <person name="Huo Q."/>
            <person name="Li W."/>
            <person name="Guo W."/>
            <person name="Chen H."/>
            <person name="Zhou L."/>
            <person name="Ni X."/>
            <person name="Tian J."/>
            <person name="Zhou Y."/>
            <person name="Sheng Y."/>
            <person name="Liu T."/>
            <person name="Pan Y."/>
            <person name="Xia L."/>
            <person name="Li J."/>
            <person name="Zhao F."/>
            <person name="Cao W."/>
        </authorList>
    </citation>
    <scope>NUCLEOTIDE SEQUENCE</scope>
    <source>
        <strain evidence="1">Dsil-2018</strain>
    </source>
</reference>
<dbReference type="EMBL" id="CM023472">
    <property type="protein sequence ID" value="KAH7960435.1"/>
    <property type="molecule type" value="Genomic_DNA"/>
</dbReference>